<keyword evidence="3" id="KW-1185">Reference proteome</keyword>
<feature type="domain" description="Glycosyltransferase 2-like" evidence="1">
    <location>
        <begin position="5"/>
        <end position="111"/>
    </location>
</feature>
<dbReference type="PANTHER" id="PTHR43685:SF3">
    <property type="entry name" value="SLR2126 PROTEIN"/>
    <property type="match status" value="1"/>
</dbReference>
<dbReference type="Gene3D" id="3.90.550.10">
    <property type="entry name" value="Spore Coat Polysaccharide Biosynthesis Protein SpsA, Chain A"/>
    <property type="match status" value="1"/>
</dbReference>
<reference evidence="2" key="1">
    <citation type="submission" date="2017-04" db="EMBL/GenBank/DDBJ databases">
        <title>Unexpected and diverse lifestyles within the genus Limnohabitans.</title>
        <authorList>
            <person name="Kasalicky V."/>
            <person name="Mehrshad M."/>
            <person name="Andrei S.-A."/>
            <person name="Salcher M."/>
            <person name="Kratochvilova H."/>
            <person name="Simek K."/>
            <person name="Ghai R."/>
        </authorList>
    </citation>
    <scope>NUCLEOTIDE SEQUENCE [LARGE SCALE GENOMIC DNA]</scope>
    <source>
        <strain evidence="2">II-D5</strain>
    </source>
</reference>
<dbReference type="CDD" id="cd00761">
    <property type="entry name" value="Glyco_tranf_GTA_type"/>
    <property type="match status" value="1"/>
</dbReference>
<protein>
    <recommendedName>
        <fullName evidence="1">Glycosyltransferase 2-like domain-containing protein</fullName>
    </recommendedName>
</protein>
<evidence type="ECO:0000259" key="1">
    <source>
        <dbReference type="Pfam" id="PF00535"/>
    </source>
</evidence>
<dbReference type="InterPro" id="IPR001173">
    <property type="entry name" value="Glyco_trans_2-like"/>
</dbReference>
<comment type="caution">
    <text evidence="2">The sequence shown here is derived from an EMBL/GenBank/DDBJ whole genome shotgun (WGS) entry which is preliminary data.</text>
</comment>
<evidence type="ECO:0000313" key="3">
    <source>
        <dbReference type="Proteomes" id="UP000037507"/>
    </source>
</evidence>
<dbReference type="SUPFAM" id="SSF53448">
    <property type="entry name" value="Nucleotide-diphospho-sugar transferases"/>
    <property type="match status" value="1"/>
</dbReference>
<dbReference type="InterPro" id="IPR050834">
    <property type="entry name" value="Glycosyltransf_2"/>
</dbReference>
<dbReference type="AlphaFoldDB" id="A0A2T7UEZ3"/>
<gene>
    <name evidence="2" type="ORF">H663_006790</name>
</gene>
<dbReference type="EMBL" id="LFYT02000006">
    <property type="protein sequence ID" value="PVE43280.1"/>
    <property type="molecule type" value="Genomic_DNA"/>
</dbReference>
<dbReference type="RefSeq" id="WP_083451070.1">
    <property type="nucleotide sequence ID" value="NZ_LFYT02000006.1"/>
</dbReference>
<evidence type="ECO:0000313" key="2">
    <source>
        <dbReference type="EMBL" id="PVE43280.1"/>
    </source>
</evidence>
<accession>A0A2T7UEZ3</accession>
<dbReference type="STRING" id="1293045.H663_05025"/>
<dbReference type="InterPro" id="IPR029044">
    <property type="entry name" value="Nucleotide-diphossugar_trans"/>
</dbReference>
<dbReference type="PANTHER" id="PTHR43685">
    <property type="entry name" value="GLYCOSYLTRANSFERASE"/>
    <property type="match status" value="1"/>
</dbReference>
<dbReference type="Pfam" id="PF00535">
    <property type="entry name" value="Glycos_transf_2"/>
    <property type="match status" value="1"/>
</dbReference>
<name>A0A2T7UEZ3_9BURK</name>
<sequence length="336" mass="38705">MYKISVIISTWRRPNILDEVLAALSKQTLPFEHWEAIVIDSNSGDATRDVVSKYSTFPNFNLRIVDAETNAVTTKRNTGIKLSQGKFIVFLDDDCIPETDHLEIFLTTAEPFSGKRIAWCGGVKFPSILVKQSNYYRYRNNCHFSKEKPFTTELHFTNIVTMNLLIEKKLLLEDGMRFNEDYIGYGFEDIQFGIDLMSRGYSLKPCSADIVHQELGGNIKKFMIKMYHAGRDGMPVFKSISLKHVDEIGQTKWLEPQDSNESGMHNLYRKTIHFVLDSNLAKIIARILLRFDNKKLFYSNTAYRFVLAGAYRDGVRARSQTRIMSAERANKDGWYT</sequence>
<organism evidence="2 3">
    <name type="scientific">Limnohabitans planktonicus II-D5</name>
    <dbReference type="NCBI Taxonomy" id="1293045"/>
    <lineage>
        <taxon>Bacteria</taxon>
        <taxon>Pseudomonadati</taxon>
        <taxon>Pseudomonadota</taxon>
        <taxon>Betaproteobacteria</taxon>
        <taxon>Burkholderiales</taxon>
        <taxon>Comamonadaceae</taxon>
        <taxon>Limnohabitans</taxon>
    </lineage>
</organism>
<dbReference type="Proteomes" id="UP000037507">
    <property type="component" value="Unassembled WGS sequence"/>
</dbReference>
<dbReference type="OrthoDB" id="484631at2"/>
<proteinExistence type="predicted"/>